<sequence>MTPPQLEGAPKKKWELQLGKPTQSVHPLCGPSPPGSGGVLPARGPLFLMVWEIHPDPGTKVGHGTLHFQAQPASPVGVQLDSGMDCDFFIGPFTLRM</sequence>
<reference evidence="1" key="1">
    <citation type="submission" date="2022-04" db="EMBL/GenBank/DDBJ databases">
        <title>Genome of the entomopathogenic fungus Entomophthora muscae.</title>
        <authorList>
            <person name="Elya C."/>
            <person name="Lovett B.R."/>
            <person name="Lee E."/>
            <person name="Macias A.M."/>
            <person name="Hajek A.E."/>
            <person name="De Bivort B.L."/>
            <person name="Kasson M.T."/>
            <person name="De Fine Licht H.H."/>
            <person name="Stajich J.E."/>
        </authorList>
    </citation>
    <scope>NUCLEOTIDE SEQUENCE</scope>
    <source>
        <strain evidence="1">Berkeley</strain>
    </source>
</reference>
<comment type="caution">
    <text evidence="1">The sequence shown here is derived from an EMBL/GenBank/DDBJ whole genome shotgun (WGS) entry which is preliminary data.</text>
</comment>
<protein>
    <submittedName>
        <fullName evidence="1">Uncharacterized protein</fullName>
    </submittedName>
</protein>
<keyword evidence="2" id="KW-1185">Reference proteome</keyword>
<gene>
    <name evidence="1" type="ORF">DSO57_1000042</name>
</gene>
<name>A0ACC2SMA1_9FUNG</name>
<dbReference type="EMBL" id="QTSX02004971">
    <property type="protein sequence ID" value="KAJ9063450.1"/>
    <property type="molecule type" value="Genomic_DNA"/>
</dbReference>
<evidence type="ECO:0000313" key="1">
    <source>
        <dbReference type="EMBL" id="KAJ9063450.1"/>
    </source>
</evidence>
<organism evidence="1 2">
    <name type="scientific">Entomophthora muscae</name>
    <dbReference type="NCBI Taxonomy" id="34485"/>
    <lineage>
        <taxon>Eukaryota</taxon>
        <taxon>Fungi</taxon>
        <taxon>Fungi incertae sedis</taxon>
        <taxon>Zoopagomycota</taxon>
        <taxon>Entomophthoromycotina</taxon>
        <taxon>Entomophthoromycetes</taxon>
        <taxon>Entomophthorales</taxon>
        <taxon>Entomophthoraceae</taxon>
        <taxon>Entomophthora</taxon>
    </lineage>
</organism>
<evidence type="ECO:0000313" key="2">
    <source>
        <dbReference type="Proteomes" id="UP001165960"/>
    </source>
</evidence>
<proteinExistence type="predicted"/>
<accession>A0ACC2SMA1</accession>
<dbReference type="Proteomes" id="UP001165960">
    <property type="component" value="Unassembled WGS sequence"/>
</dbReference>